<dbReference type="AlphaFoldDB" id="A0A176W9J1"/>
<accession>A0A176W9J1</accession>
<sequence>MQAAKNMAGMIKHKVEDAAATAEEKADIAKAEAEEKVEKLKSHDDASKIEATKKKNEKKRVAEETKEKKIEEHNSEHGGVGMDNKKGPIGDCPTPADLDMAVDNPSLPAMNSGMNSTVIPQSITSNAGPLTGQHLIQANPVKSVH</sequence>
<dbReference type="Pfam" id="PF03760">
    <property type="entry name" value="LEA_1"/>
    <property type="match status" value="1"/>
</dbReference>
<proteinExistence type="inferred from homology"/>
<dbReference type="InterPro" id="IPR005513">
    <property type="entry name" value="LEA_1"/>
</dbReference>
<comment type="similarity">
    <text evidence="1">Belongs to the LEA type 1 family.</text>
</comment>
<evidence type="ECO:0000256" key="1">
    <source>
        <dbReference type="ARBA" id="ARBA00010975"/>
    </source>
</evidence>
<protein>
    <submittedName>
        <fullName evidence="3">Uncharacterized protein</fullName>
    </submittedName>
</protein>
<dbReference type="Proteomes" id="UP000077202">
    <property type="component" value="Unassembled WGS sequence"/>
</dbReference>
<comment type="caution">
    <text evidence="3">The sequence shown here is derived from an EMBL/GenBank/DDBJ whole genome shotgun (WGS) entry which is preliminary data.</text>
</comment>
<feature type="compositionally biased region" description="Basic and acidic residues" evidence="2">
    <location>
        <begin position="32"/>
        <end position="76"/>
    </location>
</feature>
<feature type="region of interest" description="Disordered" evidence="2">
    <location>
        <begin position="32"/>
        <end position="145"/>
    </location>
</feature>
<keyword evidence="4" id="KW-1185">Reference proteome</keyword>
<evidence type="ECO:0000313" key="3">
    <source>
        <dbReference type="EMBL" id="OAE29353.1"/>
    </source>
</evidence>
<organism evidence="3 4">
    <name type="scientific">Marchantia polymorpha subsp. ruderalis</name>
    <dbReference type="NCBI Taxonomy" id="1480154"/>
    <lineage>
        <taxon>Eukaryota</taxon>
        <taxon>Viridiplantae</taxon>
        <taxon>Streptophyta</taxon>
        <taxon>Embryophyta</taxon>
        <taxon>Marchantiophyta</taxon>
        <taxon>Marchantiopsida</taxon>
        <taxon>Marchantiidae</taxon>
        <taxon>Marchantiales</taxon>
        <taxon>Marchantiaceae</taxon>
        <taxon>Marchantia</taxon>
    </lineage>
</organism>
<reference evidence="3" key="1">
    <citation type="submission" date="2016-03" db="EMBL/GenBank/DDBJ databases">
        <title>Mechanisms controlling the formation of the plant cell surface in tip-growing cells are functionally conserved among land plants.</title>
        <authorList>
            <person name="Honkanen S."/>
            <person name="Jones V.A."/>
            <person name="Morieri G."/>
            <person name="Champion C."/>
            <person name="Hetherington A.J."/>
            <person name="Kelly S."/>
            <person name="Saint-Marcoux D."/>
            <person name="Proust H."/>
            <person name="Prescott H."/>
            <person name="Dolan L."/>
        </authorList>
    </citation>
    <scope>NUCLEOTIDE SEQUENCE [LARGE SCALE GENOMIC DNA]</scope>
    <source>
        <tissue evidence="3">Whole gametophyte</tissue>
    </source>
</reference>
<dbReference type="EMBL" id="LVLJ01001470">
    <property type="protein sequence ID" value="OAE29353.1"/>
    <property type="molecule type" value="Genomic_DNA"/>
</dbReference>
<evidence type="ECO:0000313" key="4">
    <source>
        <dbReference type="Proteomes" id="UP000077202"/>
    </source>
</evidence>
<evidence type="ECO:0000256" key="2">
    <source>
        <dbReference type="SAM" id="MobiDB-lite"/>
    </source>
</evidence>
<name>A0A176W9J1_MARPO</name>
<gene>
    <name evidence="3" type="ORF">AXG93_4831s1120</name>
</gene>
<feature type="compositionally biased region" description="Polar residues" evidence="2">
    <location>
        <begin position="112"/>
        <end position="128"/>
    </location>
</feature>